<sequence>MTHNWDELPWEILMEIAKLLTKFKDYAPFSGVCTSWQSAAACLYPIPSLMVTPRKDNNVLDFYHLSDRVVNQVSLSEALTGKRRYSSKGCLIIIGHDLNVNLMHPFSNLQHKFLNIKTIDNWDESFDSSCYERFIEKCVLSSNPLLESDYILMVIFGGFIELVYARPRDETWTFVSKRFDYFDVTYYRGQFYTVNPHGQITDCYIGGGDNPSEPEVVAELPSKFVENFPSRLYITESVGALLIILQFVYSESQMQKKLKSFHDDDEEDEENEENEDEDEDEDEDDEENEENEDEDEDDEDEEDDDDDGD</sequence>
<dbReference type="Proteomes" id="UP001280121">
    <property type="component" value="Unassembled WGS sequence"/>
</dbReference>
<protein>
    <recommendedName>
        <fullName evidence="2">KIB1-4 beta-propeller domain-containing protein</fullName>
    </recommendedName>
</protein>
<dbReference type="SUPFAM" id="SSF48371">
    <property type="entry name" value="ARM repeat"/>
    <property type="match status" value="1"/>
</dbReference>
<feature type="region of interest" description="Disordered" evidence="1">
    <location>
        <begin position="257"/>
        <end position="309"/>
    </location>
</feature>
<accession>A0AAD9TIB3</accession>
<gene>
    <name evidence="3" type="ORF">Ddye_031313</name>
</gene>
<dbReference type="InterPro" id="IPR005174">
    <property type="entry name" value="KIB1-4_b-propeller"/>
</dbReference>
<dbReference type="AlphaFoldDB" id="A0AAD9TIB3"/>
<dbReference type="EMBL" id="JANJYI010000009">
    <property type="protein sequence ID" value="KAK2636521.1"/>
    <property type="molecule type" value="Genomic_DNA"/>
</dbReference>
<evidence type="ECO:0000256" key="1">
    <source>
        <dbReference type="SAM" id="MobiDB-lite"/>
    </source>
</evidence>
<keyword evidence="4" id="KW-1185">Reference proteome</keyword>
<dbReference type="InterPro" id="IPR050942">
    <property type="entry name" value="F-box_BR-signaling"/>
</dbReference>
<reference evidence="3" key="1">
    <citation type="journal article" date="2023" name="Plant J.">
        <title>Genome sequences and population genomics provide insights into the demographic history, inbreeding, and mutation load of two 'living fossil' tree species of Dipteronia.</title>
        <authorList>
            <person name="Feng Y."/>
            <person name="Comes H.P."/>
            <person name="Chen J."/>
            <person name="Zhu S."/>
            <person name="Lu R."/>
            <person name="Zhang X."/>
            <person name="Li P."/>
            <person name="Qiu J."/>
            <person name="Olsen K.M."/>
            <person name="Qiu Y."/>
        </authorList>
    </citation>
    <scope>NUCLEOTIDE SEQUENCE</scope>
    <source>
        <strain evidence="3">KIB01</strain>
    </source>
</reference>
<name>A0AAD9TIB3_9ROSI</name>
<proteinExistence type="predicted"/>
<dbReference type="Pfam" id="PF03478">
    <property type="entry name" value="Beta-prop_KIB1-4"/>
    <property type="match status" value="1"/>
</dbReference>
<dbReference type="InterPro" id="IPR016024">
    <property type="entry name" value="ARM-type_fold"/>
</dbReference>
<feature type="domain" description="KIB1-4 beta-propeller" evidence="2">
    <location>
        <begin position="62"/>
        <end position="256"/>
    </location>
</feature>
<dbReference type="Gene3D" id="1.20.1280.50">
    <property type="match status" value="1"/>
</dbReference>
<organism evidence="3 4">
    <name type="scientific">Dipteronia dyeriana</name>
    <dbReference type="NCBI Taxonomy" id="168575"/>
    <lineage>
        <taxon>Eukaryota</taxon>
        <taxon>Viridiplantae</taxon>
        <taxon>Streptophyta</taxon>
        <taxon>Embryophyta</taxon>
        <taxon>Tracheophyta</taxon>
        <taxon>Spermatophyta</taxon>
        <taxon>Magnoliopsida</taxon>
        <taxon>eudicotyledons</taxon>
        <taxon>Gunneridae</taxon>
        <taxon>Pentapetalae</taxon>
        <taxon>rosids</taxon>
        <taxon>malvids</taxon>
        <taxon>Sapindales</taxon>
        <taxon>Sapindaceae</taxon>
        <taxon>Hippocastanoideae</taxon>
        <taxon>Acereae</taxon>
        <taxon>Dipteronia</taxon>
    </lineage>
</organism>
<evidence type="ECO:0000259" key="2">
    <source>
        <dbReference type="Pfam" id="PF03478"/>
    </source>
</evidence>
<dbReference type="PANTHER" id="PTHR44259:SF108">
    <property type="entry name" value="F-BOX PROTEIN SKIP23-LIKE"/>
    <property type="match status" value="1"/>
</dbReference>
<evidence type="ECO:0000313" key="3">
    <source>
        <dbReference type="EMBL" id="KAK2636521.1"/>
    </source>
</evidence>
<dbReference type="PANTHER" id="PTHR44259">
    <property type="entry name" value="OS07G0183000 PROTEIN-RELATED"/>
    <property type="match status" value="1"/>
</dbReference>
<evidence type="ECO:0000313" key="4">
    <source>
        <dbReference type="Proteomes" id="UP001280121"/>
    </source>
</evidence>
<feature type="compositionally biased region" description="Acidic residues" evidence="1">
    <location>
        <begin position="263"/>
        <end position="309"/>
    </location>
</feature>
<comment type="caution">
    <text evidence="3">The sequence shown here is derived from an EMBL/GenBank/DDBJ whole genome shotgun (WGS) entry which is preliminary data.</text>
</comment>